<reference evidence="5 6" key="1">
    <citation type="submission" date="2022-05" db="EMBL/GenBank/DDBJ databases">
        <authorList>
            <consortium name="Genoscope - CEA"/>
            <person name="William W."/>
        </authorList>
    </citation>
    <scope>NUCLEOTIDE SEQUENCE [LARGE SCALE GENOMIC DNA]</scope>
</reference>
<dbReference type="SMART" id="SM00059">
    <property type="entry name" value="FN2"/>
    <property type="match status" value="1"/>
</dbReference>
<dbReference type="PROSITE" id="PS51092">
    <property type="entry name" value="FN2_2"/>
    <property type="match status" value="1"/>
</dbReference>
<keyword evidence="1" id="KW-0677">Repeat</keyword>
<evidence type="ECO:0000313" key="5">
    <source>
        <dbReference type="EMBL" id="CAH3121590.1"/>
    </source>
</evidence>
<dbReference type="InterPro" id="IPR000562">
    <property type="entry name" value="FN_type2_dom"/>
</dbReference>
<proteinExistence type="predicted"/>
<dbReference type="EMBL" id="CALNXK010000036">
    <property type="protein sequence ID" value="CAH3121590.1"/>
    <property type="molecule type" value="Genomic_DNA"/>
</dbReference>
<keyword evidence="2" id="KW-1015">Disulfide bond</keyword>
<evidence type="ECO:0000256" key="2">
    <source>
        <dbReference type="ARBA" id="ARBA00023157"/>
    </source>
</evidence>
<gene>
    <name evidence="5" type="ORF">PLOB_00028832</name>
</gene>
<sequence length="92" mass="10509">DCTPKTTTGQYCSIPFEYDSVTYYGCTDVDHDQPWCSLTPQYSDEQWGNCGDRGDWLGKPANIKVENNGVVVYVVFSLSLQNPLFFVHNLYR</sequence>
<feature type="domain" description="Fibronectin type-II" evidence="4">
    <location>
        <begin position="7"/>
        <end position="52"/>
    </location>
</feature>
<dbReference type="InterPro" id="IPR036943">
    <property type="entry name" value="FN_type2_sf"/>
</dbReference>
<keyword evidence="6" id="KW-1185">Reference proteome</keyword>
<evidence type="ECO:0000313" key="6">
    <source>
        <dbReference type="Proteomes" id="UP001159405"/>
    </source>
</evidence>
<comment type="caution">
    <text evidence="3">Lacks conserved residue(s) required for the propagation of feature annotation.</text>
</comment>
<protein>
    <recommendedName>
        <fullName evidence="4">Fibronectin type-II domain-containing protein</fullName>
    </recommendedName>
</protein>
<dbReference type="Pfam" id="PF00040">
    <property type="entry name" value="fn2"/>
    <property type="match status" value="1"/>
</dbReference>
<feature type="non-terminal residue" evidence="5">
    <location>
        <position position="1"/>
    </location>
</feature>
<dbReference type="Gene3D" id="2.10.10.10">
    <property type="entry name" value="Fibronectin, type II, collagen-binding"/>
    <property type="match status" value="1"/>
</dbReference>
<evidence type="ECO:0000259" key="4">
    <source>
        <dbReference type="PROSITE" id="PS51092"/>
    </source>
</evidence>
<dbReference type="InterPro" id="IPR013806">
    <property type="entry name" value="Kringle-like"/>
</dbReference>
<dbReference type="SUPFAM" id="SSF57440">
    <property type="entry name" value="Kringle-like"/>
    <property type="match status" value="1"/>
</dbReference>
<comment type="caution">
    <text evidence="5">The sequence shown here is derived from an EMBL/GenBank/DDBJ whole genome shotgun (WGS) entry which is preliminary data.</text>
</comment>
<dbReference type="Proteomes" id="UP001159405">
    <property type="component" value="Unassembled WGS sequence"/>
</dbReference>
<accession>A0ABN8NUW9</accession>
<name>A0ABN8NUW9_9CNID</name>
<organism evidence="5 6">
    <name type="scientific">Porites lobata</name>
    <dbReference type="NCBI Taxonomy" id="104759"/>
    <lineage>
        <taxon>Eukaryota</taxon>
        <taxon>Metazoa</taxon>
        <taxon>Cnidaria</taxon>
        <taxon>Anthozoa</taxon>
        <taxon>Hexacorallia</taxon>
        <taxon>Scleractinia</taxon>
        <taxon>Fungiina</taxon>
        <taxon>Poritidae</taxon>
        <taxon>Porites</taxon>
    </lineage>
</organism>
<evidence type="ECO:0000256" key="3">
    <source>
        <dbReference type="PROSITE-ProRule" id="PRU00479"/>
    </source>
</evidence>
<evidence type="ECO:0000256" key="1">
    <source>
        <dbReference type="ARBA" id="ARBA00022737"/>
    </source>
</evidence>